<evidence type="ECO:0000313" key="2">
    <source>
        <dbReference type="EMBL" id="PRR69751.1"/>
    </source>
</evidence>
<reference evidence="2 3" key="1">
    <citation type="submission" date="2018-03" db="EMBL/GenBank/DDBJ databases">
        <title>Genome sequence of Moorella humiferrea DSM 23265.</title>
        <authorList>
            <person name="Poehlein A."/>
            <person name="Daniel R."/>
        </authorList>
    </citation>
    <scope>NUCLEOTIDE SEQUENCE [LARGE SCALE GENOMIC DNA]</scope>
    <source>
        <strain evidence="2 3">DSM 23265</strain>
    </source>
</reference>
<proteinExistence type="predicted"/>
<dbReference type="AlphaFoldDB" id="A0A2T0AM28"/>
<gene>
    <name evidence="2" type="ORF">MOHU_22910</name>
</gene>
<protein>
    <submittedName>
        <fullName evidence="2">Uncharacterized protein</fullName>
    </submittedName>
</protein>
<feature type="signal peptide" evidence="1">
    <location>
        <begin position="1"/>
        <end position="28"/>
    </location>
</feature>
<evidence type="ECO:0000256" key="1">
    <source>
        <dbReference type="SAM" id="SignalP"/>
    </source>
</evidence>
<keyword evidence="1" id="KW-0732">Signal</keyword>
<accession>A0A2T0AM28</accession>
<dbReference type="Proteomes" id="UP000238415">
    <property type="component" value="Unassembled WGS sequence"/>
</dbReference>
<name>A0A2T0AM28_9FIRM</name>
<comment type="caution">
    <text evidence="2">The sequence shown here is derived from an EMBL/GenBank/DDBJ whole genome shotgun (WGS) entry which is preliminary data.</text>
</comment>
<sequence>MKKRVYWGIITILVILALLGTQAFPAFAAVRGSGPLNGGTLKDYIFANERLNYVSDEVVVKFKEDEVKK</sequence>
<keyword evidence="3" id="KW-1185">Reference proteome</keyword>
<evidence type="ECO:0000313" key="3">
    <source>
        <dbReference type="Proteomes" id="UP000238415"/>
    </source>
</evidence>
<organism evidence="2 3">
    <name type="scientific">Neomoorella humiferrea</name>
    <dbReference type="NCBI Taxonomy" id="676965"/>
    <lineage>
        <taxon>Bacteria</taxon>
        <taxon>Bacillati</taxon>
        <taxon>Bacillota</taxon>
        <taxon>Clostridia</taxon>
        <taxon>Neomoorellales</taxon>
        <taxon>Neomoorellaceae</taxon>
        <taxon>Neomoorella</taxon>
    </lineage>
</organism>
<feature type="chain" id="PRO_5015461078" evidence="1">
    <location>
        <begin position="29"/>
        <end position="69"/>
    </location>
</feature>
<dbReference type="RefSeq" id="WP_106006206.1">
    <property type="nucleotide sequence ID" value="NZ_CP136419.1"/>
</dbReference>
<dbReference type="EMBL" id="PVXM01000052">
    <property type="protein sequence ID" value="PRR69751.1"/>
    <property type="molecule type" value="Genomic_DNA"/>
</dbReference>